<dbReference type="PANTHER" id="PTHR31234:SF72">
    <property type="entry name" value="NDR1_HIN1-LIKE PROTEIN 6"/>
    <property type="match status" value="1"/>
</dbReference>
<keyword evidence="6" id="KW-1185">Reference proteome</keyword>
<reference evidence="5" key="2">
    <citation type="submission" date="2022-03" db="EMBL/GenBank/DDBJ databases">
        <title>Draft title - Genomic analysis of global carrot germplasm unveils the trajectory of domestication and the origin of high carotenoid orange carrot.</title>
        <authorList>
            <person name="Iorizzo M."/>
            <person name="Ellison S."/>
            <person name="Senalik D."/>
            <person name="Macko-Podgorni A."/>
            <person name="Grzebelus D."/>
            <person name="Bostan H."/>
            <person name="Rolling W."/>
            <person name="Curaba J."/>
            <person name="Simon P."/>
        </authorList>
    </citation>
    <scope>NUCLEOTIDE SEQUENCE</scope>
    <source>
        <tissue evidence="5">Leaf</tissue>
    </source>
</reference>
<keyword evidence="4" id="KW-1133">Transmembrane helix</keyword>
<accession>A0AAF1B2V3</accession>
<protein>
    <recommendedName>
        <fullName evidence="7">Late embryogenesis abundant protein LEA-2 subgroup domain-containing protein</fullName>
    </recommendedName>
</protein>
<feature type="compositionally biased region" description="Pro residues" evidence="3">
    <location>
        <begin position="1"/>
        <end position="15"/>
    </location>
</feature>
<evidence type="ECO:0000313" key="5">
    <source>
        <dbReference type="EMBL" id="WOH02573.1"/>
    </source>
</evidence>
<evidence type="ECO:0000256" key="1">
    <source>
        <dbReference type="ARBA" id="ARBA00004370"/>
    </source>
</evidence>
<dbReference type="EMBL" id="CP093347">
    <property type="protein sequence ID" value="WOH02573.1"/>
    <property type="molecule type" value="Genomic_DNA"/>
</dbReference>
<feature type="transmembrane region" description="Helical" evidence="4">
    <location>
        <begin position="44"/>
        <end position="70"/>
    </location>
</feature>
<keyword evidence="4" id="KW-0812">Transmembrane</keyword>
<dbReference type="InterPro" id="IPR044839">
    <property type="entry name" value="NDR1-like"/>
</dbReference>
<evidence type="ECO:0000256" key="4">
    <source>
        <dbReference type="SAM" id="Phobius"/>
    </source>
</evidence>
<reference evidence="5" key="1">
    <citation type="journal article" date="2016" name="Nat. Genet.">
        <title>A high-quality carrot genome assembly provides new insights into carotenoid accumulation and asterid genome evolution.</title>
        <authorList>
            <person name="Iorizzo M."/>
            <person name="Ellison S."/>
            <person name="Senalik D."/>
            <person name="Zeng P."/>
            <person name="Satapoomin P."/>
            <person name="Huang J."/>
            <person name="Bowman M."/>
            <person name="Iovene M."/>
            <person name="Sanseverino W."/>
            <person name="Cavagnaro P."/>
            <person name="Yildiz M."/>
            <person name="Macko-Podgorni A."/>
            <person name="Moranska E."/>
            <person name="Grzebelus E."/>
            <person name="Grzebelus D."/>
            <person name="Ashrafi H."/>
            <person name="Zheng Z."/>
            <person name="Cheng S."/>
            <person name="Spooner D."/>
            <person name="Van Deynze A."/>
            <person name="Simon P."/>
        </authorList>
    </citation>
    <scope>NUCLEOTIDE SEQUENCE</scope>
    <source>
        <tissue evidence="5">Leaf</tissue>
    </source>
</reference>
<keyword evidence="2 4" id="KW-0472">Membrane</keyword>
<dbReference type="AlphaFoldDB" id="A0AAF1B2V3"/>
<organism evidence="5 6">
    <name type="scientific">Daucus carota subsp. sativus</name>
    <name type="common">Carrot</name>
    <dbReference type="NCBI Taxonomy" id="79200"/>
    <lineage>
        <taxon>Eukaryota</taxon>
        <taxon>Viridiplantae</taxon>
        <taxon>Streptophyta</taxon>
        <taxon>Embryophyta</taxon>
        <taxon>Tracheophyta</taxon>
        <taxon>Spermatophyta</taxon>
        <taxon>Magnoliopsida</taxon>
        <taxon>eudicotyledons</taxon>
        <taxon>Gunneridae</taxon>
        <taxon>Pentapetalae</taxon>
        <taxon>asterids</taxon>
        <taxon>campanulids</taxon>
        <taxon>Apiales</taxon>
        <taxon>Apiaceae</taxon>
        <taxon>Apioideae</taxon>
        <taxon>Scandiceae</taxon>
        <taxon>Daucinae</taxon>
        <taxon>Daucus</taxon>
        <taxon>Daucus sect. Daucus</taxon>
    </lineage>
</organism>
<dbReference type="GO" id="GO:0005886">
    <property type="term" value="C:plasma membrane"/>
    <property type="evidence" value="ECO:0007669"/>
    <property type="project" value="TreeGrafter"/>
</dbReference>
<evidence type="ECO:0000313" key="6">
    <source>
        <dbReference type="Proteomes" id="UP000077755"/>
    </source>
</evidence>
<dbReference type="PANTHER" id="PTHR31234">
    <property type="entry name" value="LATE EMBRYOGENESIS ABUNDANT (LEA) HYDROXYPROLINE-RICH GLYCOPROTEIN FAMILY"/>
    <property type="match status" value="1"/>
</dbReference>
<dbReference type="GO" id="GO:0098542">
    <property type="term" value="P:defense response to other organism"/>
    <property type="evidence" value="ECO:0007669"/>
    <property type="project" value="InterPro"/>
</dbReference>
<evidence type="ECO:0008006" key="7">
    <source>
        <dbReference type="Google" id="ProtNLM"/>
    </source>
</evidence>
<dbReference type="Proteomes" id="UP000077755">
    <property type="component" value="Chromosome 5"/>
</dbReference>
<comment type="subcellular location">
    <subcellularLocation>
        <location evidence="1">Membrane</location>
    </subcellularLocation>
</comment>
<feature type="region of interest" description="Disordered" evidence="3">
    <location>
        <begin position="1"/>
        <end position="20"/>
    </location>
</feature>
<sequence>MVPDPHPTINRPPPAYTTMHSNESARIPLYQNPYGRPRKSGNSCLRCICCCYCFLFILIIILAGLALYFYTILKPQVPSYKVKSVHVKSFEPLPDMRLKSEFVVNVEANNPNAHISLIYGKESNVTLWYRDQELSQGKLPSFRQGTNNISIMHVDMNGKSKLDSGIQETLKQDQKNRMVPMVVQVQAPITIVVGEYKLREFVVYVNCSLTLDSLSADKNPEIITSTYTIHATL</sequence>
<proteinExistence type="predicted"/>
<gene>
    <name evidence="5" type="ORF">DCAR_0521962</name>
</gene>
<name>A0AAF1B2V3_DAUCS</name>
<evidence type="ECO:0000256" key="3">
    <source>
        <dbReference type="SAM" id="MobiDB-lite"/>
    </source>
</evidence>
<evidence type="ECO:0000256" key="2">
    <source>
        <dbReference type="ARBA" id="ARBA00023136"/>
    </source>
</evidence>